<dbReference type="AlphaFoldDB" id="X0YCC9"/>
<feature type="non-terminal residue" evidence="1">
    <location>
        <position position="1"/>
    </location>
</feature>
<dbReference type="Pfam" id="PF12675">
    <property type="entry name" value="DUF3795"/>
    <property type="match status" value="1"/>
</dbReference>
<organism evidence="1">
    <name type="scientific">marine sediment metagenome</name>
    <dbReference type="NCBI Taxonomy" id="412755"/>
    <lineage>
        <taxon>unclassified sequences</taxon>
        <taxon>metagenomes</taxon>
        <taxon>ecological metagenomes</taxon>
    </lineage>
</organism>
<evidence type="ECO:0000313" key="1">
    <source>
        <dbReference type="EMBL" id="GAG34471.1"/>
    </source>
</evidence>
<reference evidence="1" key="1">
    <citation type="journal article" date="2014" name="Front. Microbiol.">
        <title>High frequency of phylogenetically diverse reductive dehalogenase-homologous genes in deep subseafloor sedimentary metagenomes.</title>
        <authorList>
            <person name="Kawai M."/>
            <person name="Futagami T."/>
            <person name="Toyoda A."/>
            <person name="Takaki Y."/>
            <person name="Nishi S."/>
            <person name="Hori S."/>
            <person name="Arai W."/>
            <person name="Tsubouchi T."/>
            <person name="Morono Y."/>
            <person name="Uchiyama I."/>
            <person name="Ito T."/>
            <person name="Fujiyama A."/>
            <person name="Inagaki F."/>
            <person name="Takami H."/>
        </authorList>
    </citation>
    <scope>NUCLEOTIDE SEQUENCE</scope>
    <source>
        <strain evidence="1">Expedition CK06-06</strain>
    </source>
</reference>
<protein>
    <recommendedName>
        <fullName evidence="2">DUF3795 domain-containing protein</fullName>
    </recommendedName>
</protein>
<accession>X0YCC9</accession>
<proteinExistence type="predicted"/>
<evidence type="ECO:0008006" key="2">
    <source>
        <dbReference type="Google" id="ProtNLM"/>
    </source>
</evidence>
<dbReference type="InterPro" id="IPR024227">
    <property type="entry name" value="DUF3795"/>
</dbReference>
<name>X0YCC9_9ZZZZ</name>
<dbReference type="EMBL" id="BARS01049572">
    <property type="protein sequence ID" value="GAG34471.1"/>
    <property type="molecule type" value="Genomic_DNA"/>
</dbReference>
<sequence>LAINIVGYLIKLLFQEEVIMNKHNQLIAACGLNCNECDIFQAPNNPEIAQGIVDWFKKEKDTEVKIEDVRCLGCKGDRTKHWSPDCWILKCCVDKNGLEFCNQCADFPCEKLNQWAKESKGYEEALNRLKEMKRKSLDCDLSED</sequence>
<gene>
    <name evidence="1" type="ORF">S01H1_74139</name>
</gene>
<comment type="caution">
    <text evidence="1">The sequence shown here is derived from an EMBL/GenBank/DDBJ whole genome shotgun (WGS) entry which is preliminary data.</text>
</comment>